<dbReference type="Gene3D" id="3.40.50.150">
    <property type="entry name" value="Vaccinia Virus protein VP39"/>
    <property type="match status" value="1"/>
</dbReference>
<comment type="caution">
    <text evidence="1">The sequence shown here is derived from an EMBL/GenBank/DDBJ whole genome shotgun (WGS) entry which is preliminary data.</text>
</comment>
<organism evidence="1">
    <name type="scientific">marine sediment metagenome</name>
    <dbReference type="NCBI Taxonomy" id="412755"/>
    <lineage>
        <taxon>unclassified sequences</taxon>
        <taxon>metagenomes</taxon>
        <taxon>ecological metagenomes</taxon>
    </lineage>
</organism>
<name>A0A0F9QC75_9ZZZZ</name>
<reference evidence="1" key="1">
    <citation type="journal article" date="2015" name="Nature">
        <title>Complex archaea that bridge the gap between prokaryotes and eukaryotes.</title>
        <authorList>
            <person name="Spang A."/>
            <person name="Saw J.H."/>
            <person name="Jorgensen S.L."/>
            <person name="Zaremba-Niedzwiedzka K."/>
            <person name="Martijn J."/>
            <person name="Lind A.E."/>
            <person name="van Eijk R."/>
            <person name="Schleper C."/>
            <person name="Guy L."/>
            <person name="Ettema T.J."/>
        </authorList>
    </citation>
    <scope>NUCLEOTIDE SEQUENCE</scope>
</reference>
<proteinExistence type="predicted"/>
<gene>
    <name evidence="1" type="ORF">LCGC14_1113240</name>
</gene>
<dbReference type="InterPro" id="IPR029063">
    <property type="entry name" value="SAM-dependent_MTases_sf"/>
</dbReference>
<dbReference type="SUPFAM" id="SSF53335">
    <property type="entry name" value="S-adenosyl-L-methionine-dependent methyltransferases"/>
    <property type="match status" value="1"/>
</dbReference>
<dbReference type="EMBL" id="LAZR01005096">
    <property type="protein sequence ID" value="KKN02883.1"/>
    <property type="molecule type" value="Genomic_DNA"/>
</dbReference>
<accession>A0A0F9QC75</accession>
<sequence length="189" mass="21421">MSWNDPRDLKIDPFGILVGHTWAEVGLILDTINKYEVQRFVEIGIHMGGLAAMMVAHSQYNPDFHYLGVEINGMLISSKVKEMVDKTARCDYLISDALGERAIVRVHQFINRGPGPALIYCDGGDKAREFEQYVRHLREGDLIAAHDFDFGGYARAEISIEDVLRVMEEHNLENLTFGAPYRIALGRKR</sequence>
<dbReference type="AlphaFoldDB" id="A0A0F9QC75"/>
<protein>
    <submittedName>
        <fullName evidence="1">Uncharacterized protein</fullName>
    </submittedName>
</protein>
<evidence type="ECO:0000313" key="1">
    <source>
        <dbReference type="EMBL" id="KKN02883.1"/>
    </source>
</evidence>